<sequence length="178" mass="19108">MQASKQALLHGPLFSRSIPLDRRNAASRISAYVYGNVLILAALIPVTTSDEQVGILIVLGTAASTFIAHSFAEGVGQSVRQNRPIASRERWTDLRDSVPILSSAVLPCAILAIAGLGWIEPRTAQLLAEVLVLIRIGGIVFVIERLNGVRPRRSTLFEALLLAVAATTVVVVKVILTH</sequence>
<evidence type="ECO:0000313" key="2">
    <source>
        <dbReference type="EMBL" id="MBF6300983.1"/>
    </source>
</evidence>
<feature type="transmembrane region" description="Helical" evidence="1">
    <location>
        <begin position="97"/>
        <end position="119"/>
    </location>
</feature>
<organism evidence="2 3">
    <name type="scientific">Nocardia amamiensis</name>
    <dbReference type="NCBI Taxonomy" id="404578"/>
    <lineage>
        <taxon>Bacteria</taxon>
        <taxon>Bacillati</taxon>
        <taxon>Actinomycetota</taxon>
        <taxon>Actinomycetes</taxon>
        <taxon>Mycobacteriales</taxon>
        <taxon>Nocardiaceae</taxon>
        <taxon>Nocardia</taxon>
    </lineage>
</organism>
<dbReference type="EMBL" id="JADLQX010000022">
    <property type="protein sequence ID" value="MBF6300983.1"/>
    <property type="molecule type" value="Genomic_DNA"/>
</dbReference>
<name>A0ABS0CWK5_9NOCA</name>
<feature type="transmembrane region" description="Helical" evidence="1">
    <location>
        <begin position="53"/>
        <end position="76"/>
    </location>
</feature>
<keyword evidence="1" id="KW-1133">Transmembrane helix</keyword>
<feature type="transmembrane region" description="Helical" evidence="1">
    <location>
        <begin position="155"/>
        <end position="176"/>
    </location>
</feature>
<dbReference type="RefSeq" id="WP_195132202.1">
    <property type="nucleotide sequence ID" value="NZ_JADLQX010000022.1"/>
</dbReference>
<evidence type="ECO:0000313" key="3">
    <source>
        <dbReference type="Proteomes" id="UP000702209"/>
    </source>
</evidence>
<keyword evidence="1" id="KW-0812">Transmembrane</keyword>
<feature type="transmembrane region" description="Helical" evidence="1">
    <location>
        <begin position="29"/>
        <end position="47"/>
    </location>
</feature>
<keyword evidence="1" id="KW-0472">Membrane</keyword>
<protein>
    <recommendedName>
        <fullName evidence="4">Integral membrane protein</fullName>
    </recommendedName>
</protein>
<feature type="transmembrane region" description="Helical" evidence="1">
    <location>
        <begin position="125"/>
        <end position="143"/>
    </location>
</feature>
<accession>A0ABS0CWK5</accession>
<dbReference type="Proteomes" id="UP000702209">
    <property type="component" value="Unassembled WGS sequence"/>
</dbReference>
<evidence type="ECO:0000256" key="1">
    <source>
        <dbReference type="SAM" id="Phobius"/>
    </source>
</evidence>
<gene>
    <name evidence="2" type="ORF">IU459_26060</name>
</gene>
<reference evidence="2 3" key="1">
    <citation type="submission" date="2020-10" db="EMBL/GenBank/DDBJ databases">
        <title>Identification of Nocardia species via Next-generation sequencing and recognition of intraspecies genetic diversity.</title>
        <authorList>
            <person name="Li P."/>
            <person name="Li P."/>
            <person name="Lu B."/>
        </authorList>
    </citation>
    <scope>NUCLEOTIDE SEQUENCE [LARGE SCALE GENOMIC DNA]</scope>
    <source>
        <strain evidence="2 3">BJ06-0157</strain>
    </source>
</reference>
<keyword evidence="3" id="KW-1185">Reference proteome</keyword>
<proteinExistence type="predicted"/>
<comment type="caution">
    <text evidence="2">The sequence shown here is derived from an EMBL/GenBank/DDBJ whole genome shotgun (WGS) entry which is preliminary data.</text>
</comment>
<evidence type="ECO:0008006" key="4">
    <source>
        <dbReference type="Google" id="ProtNLM"/>
    </source>
</evidence>